<dbReference type="InterPro" id="IPR001383">
    <property type="entry name" value="Ribosomal_bL28_bact-type"/>
</dbReference>
<dbReference type="GO" id="GO:0005840">
    <property type="term" value="C:ribosome"/>
    <property type="evidence" value="ECO:0007669"/>
    <property type="project" value="UniProtKB-KW"/>
</dbReference>
<dbReference type="PANTHER" id="PTHR39080:SF1">
    <property type="entry name" value="LARGE RIBOSOMAL SUBUNIT PROTEIN BL28A"/>
    <property type="match status" value="1"/>
</dbReference>
<reference evidence="7 8" key="1">
    <citation type="submission" date="2023-10" db="EMBL/GenBank/DDBJ databases">
        <title>Rubellicoccus peritrichatus gen. nov., sp. nov., isolated from an algae of coral reef tank.</title>
        <authorList>
            <person name="Luo J."/>
        </authorList>
    </citation>
    <scope>NUCLEOTIDE SEQUENCE [LARGE SCALE GENOMIC DNA]</scope>
    <source>
        <strain evidence="7 8">CR14</strain>
    </source>
</reference>
<evidence type="ECO:0000256" key="3">
    <source>
        <dbReference type="ARBA" id="ARBA00023274"/>
    </source>
</evidence>
<evidence type="ECO:0000313" key="7">
    <source>
        <dbReference type="EMBL" id="WOO41871.1"/>
    </source>
</evidence>
<dbReference type="HAMAP" id="MF_00373">
    <property type="entry name" value="Ribosomal_bL28"/>
    <property type="match status" value="1"/>
</dbReference>
<dbReference type="InterPro" id="IPR037147">
    <property type="entry name" value="Ribosomal_bL28_sf"/>
</dbReference>
<name>A0AAQ3LA22_9BACT</name>
<evidence type="ECO:0000313" key="8">
    <source>
        <dbReference type="Proteomes" id="UP001304300"/>
    </source>
</evidence>
<dbReference type="RefSeq" id="WP_317834355.1">
    <property type="nucleotide sequence ID" value="NZ_CP136920.1"/>
</dbReference>
<evidence type="ECO:0000256" key="1">
    <source>
        <dbReference type="ARBA" id="ARBA00008760"/>
    </source>
</evidence>
<dbReference type="AlphaFoldDB" id="A0AAQ3LA22"/>
<keyword evidence="8" id="KW-1185">Reference proteome</keyword>
<gene>
    <name evidence="5 7" type="primary">rpmB</name>
    <name evidence="7" type="ORF">RZN69_02140</name>
</gene>
<dbReference type="PANTHER" id="PTHR39080">
    <property type="entry name" value="50S RIBOSOMAL PROTEIN L28"/>
    <property type="match status" value="1"/>
</dbReference>
<feature type="region of interest" description="Disordered" evidence="6">
    <location>
        <begin position="1"/>
        <end position="31"/>
    </location>
</feature>
<dbReference type="Proteomes" id="UP001304300">
    <property type="component" value="Chromosome"/>
</dbReference>
<dbReference type="GO" id="GO:0006412">
    <property type="term" value="P:translation"/>
    <property type="evidence" value="ECO:0007669"/>
    <property type="project" value="UniProtKB-UniRule"/>
</dbReference>
<proteinExistence type="inferred from homology"/>
<dbReference type="KEGG" id="puo:RZN69_02140"/>
<accession>A0AAQ3LA22</accession>
<dbReference type="GO" id="GO:0003735">
    <property type="term" value="F:structural constituent of ribosome"/>
    <property type="evidence" value="ECO:0007669"/>
    <property type="project" value="InterPro"/>
</dbReference>
<protein>
    <recommendedName>
        <fullName evidence="4 5">Large ribosomal subunit protein bL28</fullName>
    </recommendedName>
</protein>
<dbReference type="InterPro" id="IPR026569">
    <property type="entry name" value="Ribosomal_bL28"/>
</dbReference>
<evidence type="ECO:0000256" key="6">
    <source>
        <dbReference type="SAM" id="MobiDB-lite"/>
    </source>
</evidence>
<keyword evidence="3 5" id="KW-0687">Ribonucleoprotein</keyword>
<dbReference type="GO" id="GO:1990904">
    <property type="term" value="C:ribonucleoprotein complex"/>
    <property type="evidence" value="ECO:0007669"/>
    <property type="project" value="UniProtKB-KW"/>
</dbReference>
<dbReference type="NCBIfam" id="TIGR00009">
    <property type="entry name" value="L28"/>
    <property type="match status" value="1"/>
</dbReference>
<evidence type="ECO:0000256" key="4">
    <source>
        <dbReference type="ARBA" id="ARBA00035174"/>
    </source>
</evidence>
<keyword evidence="2 5" id="KW-0689">Ribosomal protein</keyword>
<evidence type="ECO:0000256" key="5">
    <source>
        <dbReference type="HAMAP-Rule" id="MF_00373"/>
    </source>
</evidence>
<dbReference type="Pfam" id="PF00830">
    <property type="entry name" value="Ribosomal_L28"/>
    <property type="match status" value="1"/>
</dbReference>
<comment type="similarity">
    <text evidence="1 5">Belongs to the bacterial ribosomal protein bL28 family.</text>
</comment>
<dbReference type="InterPro" id="IPR050096">
    <property type="entry name" value="Bacterial_rp_bL28"/>
</dbReference>
<dbReference type="InterPro" id="IPR034704">
    <property type="entry name" value="Ribosomal_bL28/bL31-like_sf"/>
</dbReference>
<dbReference type="Gene3D" id="2.30.170.40">
    <property type="entry name" value="Ribosomal protein L28/L24"/>
    <property type="match status" value="1"/>
</dbReference>
<feature type="compositionally biased region" description="Basic residues" evidence="6">
    <location>
        <begin position="11"/>
        <end position="24"/>
    </location>
</feature>
<dbReference type="EMBL" id="CP136920">
    <property type="protein sequence ID" value="WOO41871.1"/>
    <property type="molecule type" value="Genomic_DNA"/>
</dbReference>
<evidence type="ECO:0000256" key="2">
    <source>
        <dbReference type="ARBA" id="ARBA00022980"/>
    </source>
</evidence>
<dbReference type="SUPFAM" id="SSF143800">
    <property type="entry name" value="L28p-like"/>
    <property type="match status" value="1"/>
</dbReference>
<organism evidence="7 8">
    <name type="scientific">Rubellicoccus peritrichatus</name>
    <dbReference type="NCBI Taxonomy" id="3080537"/>
    <lineage>
        <taxon>Bacteria</taxon>
        <taxon>Pseudomonadati</taxon>
        <taxon>Verrucomicrobiota</taxon>
        <taxon>Opitutia</taxon>
        <taxon>Puniceicoccales</taxon>
        <taxon>Cerasicoccaceae</taxon>
        <taxon>Rubellicoccus</taxon>
    </lineage>
</organism>
<sequence length="76" mass="8463">MSRICSVTGKRPVKGRRIHRKGQSKKSGGIGTHVTKSVKRTFRPNLQRVRVKLPSGQVKRVWVSVKAMKAGLVEKA</sequence>